<keyword evidence="2" id="KW-0732">Signal</keyword>
<dbReference type="PANTHER" id="PTHR34606:SF15">
    <property type="entry name" value="BON DOMAIN-CONTAINING PROTEIN"/>
    <property type="match status" value="1"/>
</dbReference>
<dbReference type="AlphaFoldDB" id="A0A517ZAE0"/>
<dbReference type="RefSeq" id="WP_197443577.1">
    <property type="nucleotide sequence ID" value="NZ_CP036275.1"/>
</dbReference>
<feature type="signal peptide" evidence="2">
    <location>
        <begin position="1"/>
        <end position="23"/>
    </location>
</feature>
<accession>A0A517ZAE0</accession>
<protein>
    <submittedName>
        <fullName evidence="4">Periplasmic protein</fullName>
    </submittedName>
</protein>
<feature type="chain" id="PRO_5021883476" evidence="2">
    <location>
        <begin position="24"/>
        <end position="397"/>
    </location>
</feature>
<reference evidence="4 5" key="1">
    <citation type="submission" date="2019-02" db="EMBL/GenBank/DDBJ databases">
        <title>Deep-cultivation of Planctomycetes and their phenomic and genomic characterization uncovers novel biology.</title>
        <authorList>
            <person name="Wiegand S."/>
            <person name="Jogler M."/>
            <person name="Boedeker C."/>
            <person name="Pinto D."/>
            <person name="Vollmers J."/>
            <person name="Rivas-Marin E."/>
            <person name="Kohn T."/>
            <person name="Peeters S.H."/>
            <person name="Heuer A."/>
            <person name="Rast P."/>
            <person name="Oberbeckmann S."/>
            <person name="Bunk B."/>
            <person name="Jeske O."/>
            <person name="Meyerdierks A."/>
            <person name="Storesund J.E."/>
            <person name="Kallscheuer N."/>
            <person name="Luecker S."/>
            <person name="Lage O.M."/>
            <person name="Pohl T."/>
            <person name="Merkel B.J."/>
            <person name="Hornburger P."/>
            <person name="Mueller R.-W."/>
            <person name="Bruemmer F."/>
            <person name="Labrenz M."/>
            <person name="Spormann A.M."/>
            <person name="Op den Camp H."/>
            <person name="Overmann J."/>
            <person name="Amann R."/>
            <person name="Jetten M.S.M."/>
            <person name="Mascher T."/>
            <person name="Medema M.H."/>
            <person name="Devos D.P."/>
            <person name="Kaster A.-K."/>
            <person name="Ovreas L."/>
            <person name="Rohde M."/>
            <person name="Galperin M.Y."/>
            <person name="Jogler C."/>
        </authorList>
    </citation>
    <scope>NUCLEOTIDE SEQUENCE [LARGE SCALE GENOMIC DNA]</scope>
    <source>
        <strain evidence="4 5">Mal4</strain>
    </source>
</reference>
<sequence precursor="true">MLLPRKWVLSLGLLAAAPGVTLAGPFDFLKGGSETADAAQASAPRGNQEVAEDIAKALRKAKLVGRNIEIEYQNGVATIKGEVADAQHRINAVRAAESVSGVETVNAKLTVMQESAAPAGLPRQPEIQQAAFEGNAGDRVQQVNHAQSAGRSNQVVAQEIADSMVTAGLSGYDIEIRYKNGVVSLVGSVEAKEQAAHAQRVAQAVPGVQQVINRLTVDGQQVAASQAPASPYSPAPQQGVVPTGYPGPQGGYPAQPAGYGPQGGYPAQPAGYGPQAAAAMGMAGPGMHGPGVPPAGMPAGPGYGQAVQPAGHLVHNQPKLPPHAWPSYAHYDNYAAVTYPGSYDASAWPYIGPFYPYPQVPLGWRSAQLVWDDGYWNLEFNSRTDKWWWFLNPHNWD</sequence>
<dbReference type="InterPro" id="IPR007055">
    <property type="entry name" value="BON_dom"/>
</dbReference>
<evidence type="ECO:0000259" key="3">
    <source>
        <dbReference type="PROSITE" id="PS50914"/>
    </source>
</evidence>
<feature type="domain" description="BON" evidence="3">
    <location>
        <begin position="46"/>
        <end position="113"/>
    </location>
</feature>
<proteinExistence type="predicted"/>
<dbReference type="Pfam" id="PF04972">
    <property type="entry name" value="BON"/>
    <property type="match status" value="2"/>
</dbReference>
<evidence type="ECO:0000313" key="5">
    <source>
        <dbReference type="Proteomes" id="UP000320496"/>
    </source>
</evidence>
<dbReference type="KEGG" id="mri:Mal4_37330"/>
<keyword evidence="5" id="KW-1185">Reference proteome</keyword>
<feature type="domain" description="BON" evidence="3">
    <location>
        <begin position="152"/>
        <end position="219"/>
    </location>
</feature>
<evidence type="ECO:0000313" key="4">
    <source>
        <dbReference type="EMBL" id="QDU39389.1"/>
    </source>
</evidence>
<feature type="region of interest" description="Disordered" evidence="1">
    <location>
        <begin position="225"/>
        <end position="262"/>
    </location>
</feature>
<organism evidence="4 5">
    <name type="scientific">Maioricimonas rarisocia</name>
    <dbReference type="NCBI Taxonomy" id="2528026"/>
    <lineage>
        <taxon>Bacteria</taxon>
        <taxon>Pseudomonadati</taxon>
        <taxon>Planctomycetota</taxon>
        <taxon>Planctomycetia</taxon>
        <taxon>Planctomycetales</taxon>
        <taxon>Planctomycetaceae</taxon>
        <taxon>Maioricimonas</taxon>
    </lineage>
</organism>
<name>A0A517ZAE0_9PLAN</name>
<evidence type="ECO:0000256" key="2">
    <source>
        <dbReference type="SAM" id="SignalP"/>
    </source>
</evidence>
<dbReference type="InterPro" id="IPR051686">
    <property type="entry name" value="Lipoprotein_DolP"/>
</dbReference>
<gene>
    <name evidence="4" type="ORF">Mal4_37330</name>
</gene>
<dbReference type="Gene3D" id="3.30.1340.30">
    <property type="match status" value="2"/>
</dbReference>
<dbReference type="EMBL" id="CP036275">
    <property type="protein sequence ID" value="QDU39389.1"/>
    <property type="molecule type" value="Genomic_DNA"/>
</dbReference>
<dbReference type="Proteomes" id="UP000320496">
    <property type="component" value="Chromosome"/>
</dbReference>
<dbReference type="PANTHER" id="PTHR34606">
    <property type="entry name" value="BON DOMAIN-CONTAINING PROTEIN"/>
    <property type="match status" value="1"/>
</dbReference>
<evidence type="ECO:0000256" key="1">
    <source>
        <dbReference type="SAM" id="MobiDB-lite"/>
    </source>
</evidence>
<dbReference type="PROSITE" id="PS50914">
    <property type="entry name" value="BON"/>
    <property type="match status" value="2"/>
</dbReference>